<comment type="caution">
    <text evidence="2">The sequence shown here is derived from an EMBL/GenBank/DDBJ whole genome shotgun (WGS) entry which is preliminary data.</text>
</comment>
<dbReference type="AlphaFoldDB" id="A0A8J6AMZ5"/>
<keyword evidence="3" id="KW-1185">Reference proteome</keyword>
<evidence type="ECO:0000256" key="1">
    <source>
        <dbReference type="SAM" id="MobiDB-lite"/>
    </source>
</evidence>
<reference evidence="2" key="1">
    <citation type="journal article" date="2021" name="Evol. Appl.">
        <title>The genome of the Pyrenean desman and the effects of bottlenecks and inbreeding on the genomic landscape of an endangered species.</title>
        <authorList>
            <person name="Escoda L."/>
            <person name="Castresana J."/>
        </authorList>
    </citation>
    <scope>NUCLEOTIDE SEQUENCE</scope>
    <source>
        <strain evidence="2">IBE-C5619</strain>
    </source>
</reference>
<gene>
    <name evidence="2" type="ORF">J0S82_006762</name>
</gene>
<evidence type="ECO:0000313" key="3">
    <source>
        <dbReference type="Proteomes" id="UP000700334"/>
    </source>
</evidence>
<evidence type="ECO:0000313" key="2">
    <source>
        <dbReference type="EMBL" id="KAG8524351.1"/>
    </source>
</evidence>
<name>A0A8J6AMZ5_GALPY</name>
<accession>A0A8J6AMZ5</accession>
<protein>
    <submittedName>
        <fullName evidence="2">Uncharacterized protein</fullName>
    </submittedName>
</protein>
<dbReference type="Proteomes" id="UP000700334">
    <property type="component" value="Unassembled WGS sequence"/>
</dbReference>
<proteinExistence type="predicted"/>
<organism evidence="2 3">
    <name type="scientific">Galemys pyrenaicus</name>
    <name type="common">Iberian desman</name>
    <name type="synonym">Pyrenean desman</name>
    <dbReference type="NCBI Taxonomy" id="202257"/>
    <lineage>
        <taxon>Eukaryota</taxon>
        <taxon>Metazoa</taxon>
        <taxon>Chordata</taxon>
        <taxon>Craniata</taxon>
        <taxon>Vertebrata</taxon>
        <taxon>Euteleostomi</taxon>
        <taxon>Mammalia</taxon>
        <taxon>Eutheria</taxon>
        <taxon>Laurasiatheria</taxon>
        <taxon>Eulipotyphla</taxon>
        <taxon>Talpidae</taxon>
        <taxon>Galemys</taxon>
    </lineage>
</organism>
<feature type="region of interest" description="Disordered" evidence="1">
    <location>
        <begin position="70"/>
        <end position="101"/>
    </location>
</feature>
<dbReference type="EMBL" id="JAGFMF010011389">
    <property type="protein sequence ID" value="KAG8524351.1"/>
    <property type="molecule type" value="Genomic_DNA"/>
</dbReference>
<sequence length="101" mass="10644">MARVLHGLPGTQSHGAAHLLLRALALVIFGSYCLTPGLQGLESILSRPCAVGNAPSPQIVQLPQLVYPQPDALTPARRRTDRDPVAGAHHLGGDFQPQNPG</sequence>